<dbReference type="SUPFAM" id="SSF49785">
    <property type="entry name" value="Galactose-binding domain-like"/>
    <property type="match status" value="1"/>
</dbReference>
<evidence type="ECO:0000259" key="4">
    <source>
        <dbReference type="Pfam" id="PF24607"/>
    </source>
</evidence>
<keyword evidence="6" id="KW-1185">Reference proteome</keyword>
<feature type="transmembrane region" description="Helical" evidence="2">
    <location>
        <begin position="12"/>
        <end position="29"/>
    </location>
</feature>
<dbReference type="InterPro" id="IPR021798">
    <property type="entry name" value="AftD_N"/>
</dbReference>
<proteinExistence type="predicted"/>
<name>A0A561EAK5_9MICO</name>
<dbReference type="RefSeq" id="WP_145226771.1">
    <property type="nucleotide sequence ID" value="NZ_VIVQ01000001.1"/>
</dbReference>
<dbReference type="OrthoDB" id="5242711at2"/>
<evidence type="ECO:0000259" key="3">
    <source>
        <dbReference type="Pfam" id="PF11847"/>
    </source>
</evidence>
<organism evidence="5 6">
    <name type="scientific">Rudaeicoccus suwonensis</name>
    <dbReference type="NCBI Taxonomy" id="657409"/>
    <lineage>
        <taxon>Bacteria</taxon>
        <taxon>Bacillati</taxon>
        <taxon>Actinomycetota</taxon>
        <taxon>Actinomycetes</taxon>
        <taxon>Micrococcales</taxon>
        <taxon>Dermacoccaceae</taxon>
        <taxon>Rudaeicoccus</taxon>
    </lineage>
</organism>
<feature type="transmembrane region" description="Helical" evidence="2">
    <location>
        <begin position="396"/>
        <end position="413"/>
    </location>
</feature>
<feature type="transmembrane region" description="Helical" evidence="2">
    <location>
        <begin position="319"/>
        <end position="341"/>
    </location>
</feature>
<feature type="compositionally biased region" description="Pro residues" evidence="1">
    <location>
        <begin position="1191"/>
        <end position="1202"/>
    </location>
</feature>
<dbReference type="InterPro" id="IPR008979">
    <property type="entry name" value="Galactose-bd-like_sf"/>
</dbReference>
<feature type="transmembrane region" description="Helical" evidence="2">
    <location>
        <begin position="1098"/>
        <end position="1124"/>
    </location>
</feature>
<feature type="transmembrane region" description="Helical" evidence="2">
    <location>
        <begin position="97"/>
        <end position="114"/>
    </location>
</feature>
<dbReference type="Proteomes" id="UP000318297">
    <property type="component" value="Unassembled WGS sequence"/>
</dbReference>
<feature type="domain" description="Alpha-(1-&gt;3)-arabinofuranosyltransferase N-terminal GT-C" evidence="3">
    <location>
        <begin position="22"/>
        <end position="640"/>
    </location>
</feature>
<dbReference type="InterPro" id="IPR056997">
    <property type="entry name" value="CBM_AftD"/>
</dbReference>
<feature type="transmembrane region" description="Helical" evidence="2">
    <location>
        <begin position="370"/>
        <end position="387"/>
    </location>
</feature>
<feature type="transmembrane region" description="Helical" evidence="2">
    <location>
        <begin position="1130"/>
        <end position="1152"/>
    </location>
</feature>
<dbReference type="Pfam" id="PF11847">
    <property type="entry name" value="GT-C_AftD"/>
    <property type="match status" value="1"/>
</dbReference>
<feature type="domain" description="Arabinofuranosyltransferase D third carbohydrate binding module" evidence="4">
    <location>
        <begin position="699"/>
        <end position="814"/>
    </location>
</feature>
<feature type="transmembrane region" description="Helical" evidence="2">
    <location>
        <begin position="178"/>
        <end position="206"/>
    </location>
</feature>
<keyword evidence="2" id="KW-1133">Transmembrane helix</keyword>
<dbReference type="EMBL" id="VIVQ01000001">
    <property type="protein sequence ID" value="TWE12636.1"/>
    <property type="molecule type" value="Genomic_DNA"/>
</dbReference>
<evidence type="ECO:0000256" key="2">
    <source>
        <dbReference type="SAM" id="Phobius"/>
    </source>
</evidence>
<feature type="transmembrane region" description="Helical" evidence="2">
    <location>
        <begin position="149"/>
        <end position="166"/>
    </location>
</feature>
<feature type="region of interest" description="Disordered" evidence="1">
    <location>
        <begin position="1181"/>
        <end position="1202"/>
    </location>
</feature>
<accession>A0A561EAK5</accession>
<evidence type="ECO:0000313" key="5">
    <source>
        <dbReference type="EMBL" id="TWE12636.1"/>
    </source>
</evidence>
<dbReference type="GO" id="GO:0016740">
    <property type="term" value="F:transferase activity"/>
    <property type="evidence" value="ECO:0007669"/>
    <property type="project" value="InterPro"/>
</dbReference>
<feature type="transmembrane region" description="Helical" evidence="2">
    <location>
        <begin position="1049"/>
        <end position="1072"/>
    </location>
</feature>
<protein>
    <submittedName>
        <fullName evidence="5">Uncharacterized protein DUF3367</fullName>
    </submittedName>
</protein>
<reference evidence="5 6" key="1">
    <citation type="submission" date="2019-06" db="EMBL/GenBank/DDBJ databases">
        <title>Sequencing the genomes of 1000 actinobacteria strains.</title>
        <authorList>
            <person name="Klenk H.-P."/>
        </authorList>
    </citation>
    <scope>NUCLEOTIDE SEQUENCE [LARGE SCALE GENOMIC DNA]</scope>
    <source>
        <strain evidence="5 6">DSM 19560</strain>
    </source>
</reference>
<evidence type="ECO:0000313" key="6">
    <source>
        <dbReference type="Proteomes" id="UP000318297"/>
    </source>
</evidence>
<gene>
    <name evidence="5" type="ORF">BKA23_1451</name>
</gene>
<dbReference type="AlphaFoldDB" id="A0A561EAK5"/>
<keyword evidence="2" id="KW-0812">Transmembrane</keyword>
<feature type="transmembrane region" description="Helical" evidence="2">
    <location>
        <begin position="218"/>
        <end position="239"/>
    </location>
</feature>
<evidence type="ECO:0000256" key="1">
    <source>
        <dbReference type="SAM" id="MobiDB-lite"/>
    </source>
</evidence>
<feature type="transmembrane region" description="Helical" evidence="2">
    <location>
        <begin position="289"/>
        <end position="312"/>
    </location>
</feature>
<dbReference type="Pfam" id="PF24607">
    <property type="entry name" value="CBM_AftD"/>
    <property type="match status" value="1"/>
</dbReference>
<feature type="transmembrane region" description="Helical" evidence="2">
    <location>
        <begin position="70"/>
        <end position="90"/>
    </location>
</feature>
<comment type="caution">
    <text evidence="5">The sequence shown here is derived from an EMBL/GenBank/DDBJ whole genome shotgun (WGS) entry which is preliminary data.</text>
</comment>
<sequence>MSTRQKAPAVDRVQWWLAVAAVVVLPWLISPGLTEPDTKIDLTVSPWRYLGRALDAWNNHAGLGELQNQAYGYLFPMGPVFGICHSLGIAPWAAQRVWWTLLLVVAFTGSHRLIRRLGVADGAPALIAAAAYALSPRVLTVLPVISIEAWPLALAPWLVVAVIPLVDRRAPRPVVWRSLALAGVLAATLGGVNATASGIVLALPLLFLITHRVGRRRVLPWLVAVVAGAAWWLLPLLVLGKYAYPFLNYIETASITTAVTSVPNDLRGASDWIAYILDSANHPTWQGGWVIAQSVTAIIATSAVAALGAWGLLRWRGHLARWCIASVVGATVFMAIGHAGIVSGPFAGPARALLNGALAPLRNVHKADPMIRLPLIIGLAGLLQYFARSAKVRHRFLPAVLALLVAVAMTPIWQGRVGAQGAYNGIPKQWSQVATAVDAAAHADGGATMLLPNSRTATYTWGSPTDEPLSALATSPIVTREAAPLGIPASTRILDVADELAASGAPQPSLAAGLVRMGITRIVLRRDLASVVQAEPWQLVQRTLAASPGFRAVQTFGSGTSALTVYDVTAPGAPTATTDDVTAYSGSSPLTVAGGPEAIFDLYAAGLISAQQWLQLDNSTTGSADIVTDTMRWRAYNNGVPTALGYSPTLPADDTEPDHIGSRDLPPATDVAEQPTRRLIGLSALTASSSGADPFAKAYVSPAASVYAAVDADPATSWLTGDHERVATLTADLDPVVTVRSVRLVLAGPAQGASLPSTVEVTVGGVRRQIAVDGRRDVTVQLPSTRAGTVRVQLTAAAGSTDPVLGVTELQIPGATLGSVISLPHPIDPARQAVLITRDPLERSVDARAGEDGPDLVRQVTFDSAGVLPVKVWVRPVPGAALQTLLAQSGGIVSLGCGQAGRVRVGGATVDLRLTAARSDVVAGGLLAATPCSAGLSVAAGSTTVTAAAAPAVQPDLVLLGHPTVATGSTRAVRVLTDDPGHRVVDVAAGPAGVIALDEGFNAGWQATDASGHRLQPVEVDGWRQGFRLSGTNAQRVTVDFTPTTPQRLGLLIGAVLAVLLLAVLCACAVVCRRRGLTARVEQVRLDDRHTVLAPRRIIAAVVSVVVATLVCGLAGIVVGLLVAAVPRRWLRHTALAGLVLAGVALAFLGVVDQRSAGAVAGQLLGTVTLCALARGGVEASDAPGAGSAAPPAPPTPRRSAH</sequence>
<keyword evidence="2" id="KW-0472">Membrane</keyword>